<dbReference type="Gene3D" id="3.30.420.10">
    <property type="entry name" value="Ribonuclease H-like superfamily/Ribonuclease H"/>
    <property type="match status" value="1"/>
</dbReference>
<sequence length="159" mass="17642">MFVSAHTGLMVTTTRSYKKAVSPCAGKAPISMCGATGAFVLFRVPTILVTFFTLSRAKCCDFGRLSSYMACTSITTGLNESRRSTNHSDNGIVERFNGRISEVIGQTRFASAAQLDATLTNYVKTYNHQIPQRVLHHVSPVQALKDWYSKKPELFKKRV</sequence>
<reference evidence="2" key="1">
    <citation type="submission" date="2019-08" db="EMBL/GenBank/DDBJ databases">
        <authorList>
            <person name="Kucharzyk K."/>
            <person name="Murdoch R.W."/>
            <person name="Higgins S."/>
            <person name="Loffler F."/>
        </authorList>
    </citation>
    <scope>NUCLEOTIDE SEQUENCE</scope>
</reference>
<accession>A0A644XGN3</accession>
<dbReference type="AlphaFoldDB" id="A0A644XGN3"/>
<evidence type="ECO:0000259" key="1">
    <source>
        <dbReference type="Pfam" id="PF13683"/>
    </source>
</evidence>
<proteinExistence type="predicted"/>
<dbReference type="InterPro" id="IPR012337">
    <property type="entry name" value="RNaseH-like_sf"/>
</dbReference>
<protein>
    <recommendedName>
        <fullName evidence="1">Integrase catalytic domain-containing protein</fullName>
    </recommendedName>
</protein>
<evidence type="ECO:0000313" key="2">
    <source>
        <dbReference type="EMBL" id="MPM15396.1"/>
    </source>
</evidence>
<gene>
    <name evidence="2" type="ORF">SDC9_61766</name>
</gene>
<feature type="domain" description="Integrase catalytic" evidence="1">
    <location>
        <begin position="88"/>
        <end position="140"/>
    </location>
</feature>
<dbReference type="GO" id="GO:0003676">
    <property type="term" value="F:nucleic acid binding"/>
    <property type="evidence" value="ECO:0007669"/>
    <property type="project" value="InterPro"/>
</dbReference>
<dbReference type="InterPro" id="IPR001584">
    <property type="entry name" value="Integrase_cat-core"/>
</dbReference>
<dbReference type="SUPFAM" id="SSF53098">
    <property type="entry name" value="Ribonuclease H-like"/>
    <property type="match status" value="1"/>
</dbReference>
<dbReference type="InterPro" id="IPR036397">
    <property type="entry name" value="RNaseH_sf"/>
</dbReference>
<comment type="caution">
    <text evidence="2">The sequence shown here is derived from an EMBL/GenBank/DDBJ whole genome shotgun (WGS) entry which is preliminary data.</text>
</comment>
<dbReference type="EMBL" id="VSSQ01002436">
    <property type="protein sequence ID" value="MPM15396.1"/>
    <property type="molecule type" value="Genomic_DNA"/>
</dbReference>
<name>A0A644XGN3_9ZZZZ</name>
<dbReference type="GO" id="GO:0015074">
    <property type="term" value="P:DNA integration"/>
    <property type="evidence" value="ECO:0007669"/>
    <property type="project" value="InterPro"/>
</dbReference>
<organism evidence="2">
    <name type="scientific">bioreactor metagenome</name>
    <dbReference type="NCBI Taxonomy" id="1076179"/>
    <lineage>
        <taxon>unclassified sequences</taxon>
        <taxon>metagenomes</taxon>
        <taxon>ecological metagenomes</taxon>
    </lineage>
</organism>
<dbReference type="Pfam" id="PF13683">
    <property type="entry name" value="rve_3"/>
    <property type="match status" value="1"/>
</dbReference>